<organism evidence="2 3">
    <name type="scientific">Candidatus Kerfeldbacteria bacterium RIFCSPHIGHO2_12_FULL_48_17</name>
    <dbReference type="NCBI Taxonomy" id="1798542"/>
    <lineage>
        <taxon>Bacteria</taxon>
        <taxon>Candidatus Kerfeldiibacteriota</taxon>
    </lineage>
</organism>
<dbReference type="Proteomes" id="UP000176952">
    <property type="component" value="Unassembled WGS sequence"/>
</dbReference>
<gene>
    <name evidence="2" type="ORF">A3F54_00775</name>
</gene>
<evidence type="ECO:0000313" key="2">
    <source>
        <dbReference type="EMBL" id="OGY84069.1"/>
    </source>
</evidence>
<evidence type="ECO:0000313" key="3">
    <source>
        <dbReference type="Proteomes" id="UP000176952"/>
    </source>
</evidence>
<protein>
    <recommendedName>
        <fullName evidence="1">Probable zinc-binding domain-containing protein</fullName>
    </recommendedName>
</protein>
<dbReference type="AlphaFoldDB" id="A0A1G2B637"/>
<dbReference type="InterPro" id="IPR025306">
    <property type="entry name" value="Zn-bnd_dom_prob"/>
</dbReference>
<name>A0A1G2B637_9BACT</name>
<dbReference type="STRING" id="1798542.A3F54_00775"/>
<evidence type="ECO:0000259" key="1">
    <source>
        <dbReference type="Pfam" id="PF13451"/>
    </source>
</evidence>
<accession>A0A1G2B637</accession>
<feature type="domain" description="Probable zinc-binding" evidence="1">
    <location>
        <begin position="3"/>
        <end position="39"/>
    </location>
</feature>
<comment type="caution">
    <text evidence="2">The sequence shown here is derived from an EMBL/GenBank/DDBJ whole genome shotgun (WGS) entry which is preliminary data.</text>
</comment>
<dbReference type="EMBL" id="MHKD01000018">
    <property type="protein sequence ID" value="OGY84069.1"/>
    <property type="molecule type" value="Genomic_DNA"/>
</dbReference>
<sequence>MPQCKQCTEQFPITPADQAFYAKLAVPEPTLCPLCRRQRILAWRNQRILYSRPCDATKKNIISVFAPNAPYRVYDRDYWWSDKWDPTSYGRDFDFTKTFAENYDALLHDVPMAGIFNARSVNSAYSNHSGEMKDCYLAFAVWGSEKVLYGDLSSYDRDCAEMLETGKCNLSYEMIQTTNCYNTNYSVRSENCSDSWFLFDCKDCSDCIGCTNLRSKQYYIFNKQYSREEYEKRKKELALDTRTGITNVRAQFETLKKQCVHRFASLTKCENSTGDYLVGAGNTHDSFALRGETQNCAFCINGIDKLTDTYDSYGVGASLERAYMVLDTGVNATENIACVIAWSCQFAYYSYNCHSSFEIFGCSGLRNKKFCILNKQYEEAEYKELKARIIEHMKRGGEWGEFFPPQIAPFGVNETIAQEERPVNKEEALRLGFKWQDYSVATRGKETLGPEAVPETIAATGDDIVQQILACAGCGKNYKIVKVELAFYRGKALPIPLQCPDCRYQARLAVRNPHQLWHRQCMCVLASHETHSAGAQCLNEFETSYAPDRPEKIFCENCYQKEVI</sequence>
<proteinExistence type="predicted"/>
<dbReference type="Pfam" id="PF13451">
    <property type="entry name" value="zf_Tbcl"/>
    <property type="match status" value="1"/>
</dbReference>
<reference evidence="2 3" key="1">
    <citation type="journal article" date="2016" name="Nat. Commun.">
        <title>Thousands of microbial genomes shed light on interconnected biogeochemical processes in an aquifer system.</title>
        <authorList>
            <person name="Anantharaman K."/>
            <person name="Brown C.T."/>
            <person name="Hug L.A."/>
            <person name="Sharon I."/>
            <person name="Castelle C.J."/>
            <person name="Probst A.J."/>
            <person name="Thomas B.C."/>
            <person name="Singh A."/>
            <person name="Wilkins M.J."/>
            <person name="Karaoz U."/>
            <person name="Brodie E.L."/>
            <person name="Williams K.H."/>
            <person name="Hubbard S.S."/>
            <person name="Banfield J.F."/>
        </authorList>
    </citation>
    <scope>NUCLEOTIDE SEQUENCE [LARGE SCALE GENOMIC DNA]</scope>
</reference>